<evidence type="ECO:0008006" key="3">
    <source>
        <dbReference type="Google" id="ProtNLM"/>
    </source>
</evidence>
<proteinExistence type="predicted"/>
<dbReference type="Gene3D" id="1.20.120.660">
    <property type="entry name" value="IL-4 antagonist (De novo design) like domain"/>
    <property type="match status" value="1"/>
</dbReference>
<name>A0A3G8MAF7_9HYPH</name>
<gene>
    <name evidence="1" type="ORF">EHO51_19275</name>
</gene>
<keyword evidence="1" id="KW-0614">Plasmid</keyword>
<dbReference type="GO" id="GO:0046872">
    <property type="term" value="F:metal ion binding"/>
    <property type="evidence" value="ECO:0007669"/>
    <property type="project" value="InterPro"/>
</dbReference>
<evidence type="ECO:0000313" key="2">
    <source>
        <dbReference type="Proteomes" id="UP000273982"/>
    </source>
</evidence>
<dbReference type="EMBL" id="CP034087">
    <property type="protein sequence ID" value="AZG78979.1"/>
    <property type="molecule type" value="Genomic_DNA"/>
</dbReference>
<geneLocation type="plasmid" evidence="2">
    <name>pgw6_1</name>
</geneLocation>
<organism evidence="1 2">
    <name type="scientific">Methylocystis rosea</name>
    <dbReference type="NCBI Taxonomy" id="173366"/>
    <lineage>
        <taxon>Bacteria</taxon>
        <taxon>Pseudomonadati</taxon>
        <taxon>Pseudomonadota</taxon>
        <taxon>Alphaproteobacteria</taxon>
        <taxon>Hyphomicrobiales</taxon>
        <taxon>Methylocystaceae</taxon>
        <taxon>Methylocystis</taxon>
    </lineage>
</organism>
<dbReference type="Pfam" id="PF16785">
    <property type="entry name" value="SMBP"/>
    <property type="match status" value="1"/>
</dbReference>
<dbReference type="AlphaFoldDB" id="A0A3G8MAF7"/>
<protein>
    <recommendedName>
        <fullName evidence="3">Metal-binding protein SmbP</fullName>
    </recommendedName>
</protein>
<sequence length="111" mass="11860">MVALVASSVGLAVAPRMALAQASHLEQAIAETKEAIHEGKRDEPASLVEHAVNALDHANAAQKEKPSEHIKTGVTHLKKAIKTAKHTHSSRRVARAVKHAETALTHFEAAK</sequence>
<evidence type="ECO:0000313" key="1">
    <source>
        <dbReference type="EMBL" id="AZG78979.1"/>
    </source>
</evidence>
<dbReference type="InterPro" id="IPR031877">
    <property type="entry name" value="SmbP"/>
</dbReference>
<accession>A0A3G8MAF7</accession>
<dbReference type="Proteomes" id="UP000273982">
    <property type="component" value="Plasmid pGW6_1"/>
</dbReference>
<reference evidence="1 2" key="1">
    <citation type="submission" date="2018-11" db="EMBL/GenBank/DDBJ databases">
        <title>Genome squencing of methanotrophic bacteria isolated from alkaline groundwater in Korea.</title>
        <authorList>
            <person name="Nguyen L.N."/>
        </authorList>
    </citation>
    <scope>NUCLEOTIDE SEQUENCE [LARGE SCALE GENOMIC DNA]</scope>
    <source>
        <strain evidence="1 2">GW6</strain>
        <plasmid evidence="2">pgw6_1</plasmid>
    </source>
</reference>
<dbReference type="CDD" id="cd13840">
    <property type="entry name" value="SMBP_like"/>
    <property type="match status" value="1"/>
</dbReference>
<dbReference type="KEGG" id="mros:EHO51_19275"/>